<protein>
    <submittedName>
        <fullName evidence="5">NADH-FMN oxidoreductase RutF, flavin reductase (DIM6/NTAB) family</fullName>
    </submittedName>
</protein>
<dbReference type="SMART" id="SM00903">
    <property type="entry name" value="Flavin_Reduct"/>
    <property type="match status" value="1"/>
</dbReference>
<evidence type="ECO:0000313" key="6">
    <source>
        <dbReference type="Proteomes" id="UP000189735"/>
    </source>
</evidence>
<proteinExistence type="inferred from homology"/>
<dbReference type="Gene3D" id="2.30.110.10">
    <property type="entry name" value="Electron Transport, Fmn-binding Protein, Chain A"/>
    <property type="match status" value="1"/>
</dbReference>
<dbReference type="RefSeq" id="WP_052521552.1">
    <property type="nucleotide sequence ID" value="NZ_FUYG01000004.1"/>
</dbReference>
<evidence type="ECO:0000256" key="3">
    <source>
        <dbReference type="SAM" id="MobiDB-lite"/>
    </source>
</evidence>
<name>A0A1T4XY86_9MICO</name>
<dbReference type="InterPro" id="IPR050268">
    <property type="entry name" value="NADH-dep_flavin_reductase"/>
</dbReference>
<dbReference type="InterPro" id="IPR012349">
    <property type="entry name" value="Split_barrel_FMN-bd"/>
</dbReference>
<gene>
    <name evidence="5" type="ORF">SAMN06295879_1875</name>
</gene>
<dbReference type="AlphaFoldDB" id="A0A1T4XY86"/>
<dbReference type="InterPro" id="IPR002563">
    <property type="entry name" value="Flavin_Rdtase-like_dom"/>
</dbReference>
<dbReference type="Pfam" id="PF01613">
    <property type="entry name" value="Flavin_Reduct"/>
    <property type="match status" value="1"/>
</dbReference>
<evidence type="ECO:0000259" key="4">
    <source>
        <dbReference type="SMART" id="SM00903"/>
    </source>
</evidence>
<feature type="domain" description="Flavin reductase like" evidence="4">
    <location>
        <begin position="36"/>
        <end position="180"/>
    </location>
</feature>
<evidence type="ECO:0000256" key="1">
    <source>
        <dbReference type="ARBA" id="ARBA00008898"/>
    </source>
</evidence>
<keyword evidence="2" id="KW-0560">Oxidoreductase</keyword>
<dbReference type="SUPFAM" id="SSF50475">
    <property type="entry name" value="FMN-binding split barrel"/>
    <property type="match status" value="1"/>
</dbReference>
<dbReference type="EMBL" id="FUYG01000004">
    <property type="protein sequence ID" value="SKA94015.1"/>
    <property type="molecule type" value="Genomic_DNA"/>
</dbReference>
<dbReference type="GO" id="GO:0042602">
    <property type="term" value="F:riboflavin reductase (NADPH) activity"/>
    <property type="evidence" value="ECO:0007669"/>
    <property type="project" value="TreeGrafter"/>
</dbReference>
<dbReference type="GO" id="GO:0010181">
    <property type="term" value="F:FMN binding"/>
    <property type="evidence" value="ECO:0007669"/>
    <property type="project" value="InterPro"/>
</dbReference>
<dbReference type="Proteomes" id="UP000189735">
    <property type="component" value="Unassembled WGS sequence"/>
</dbReference>
<reference evidence="6" key="1">
    <citation type="submission" date="2017-02" db="EMBL/GenBank/DDBJ databases">
        <authorList>
            <person name="Varghese N."/>
            <person name="Submissions S."/>
        </authorList>
    </citation>
    <scope>NUCLEOTIDE SEQUENCE [LARGE SCALE GENOMIC DNA]</scope>
    <source>
        <strain evidence="6">VKM Ac-2052</strain>
    </source>
</reference>
<accession>A0A1T4XY86</accession>
<organism evidence="5 6">
    <name type="scientific">Agreia bicolorata</name>
    <dbReference type="NCBI Taxonomy" id="110935"/>
    <lineage>
        <taxon>Bacteria</taxon>
        <taxon>Bacillati</taxon>
        <taxon>Actinomycetota</taxon>
        <taxon>Actinomycetes</taxon>
        <taxon>Micrococcales</taxon>
        <taxon>Microbacteriaceae</taxon>
        <taxon>Agreia</taxon>
    </lineage>
</organism>
<dbReference type="PANTHER" id="PTHR30466">
    <property type="entry name" value="FLAVIN REDUCTASE"/>
    <property type="match status" value="1"/>
</dbReference>
<feature type="region of interest" description="Disordered" evidence="3">
    <location>
        <begin position="1"/>
        <end position="21"/>
    </location>
</feature>
<evidence type="ECO:0000256" key="2">
    <source>
        <dbReference type="ARBA" id="ARBA00023002"/>
    </source>
</evidence>
<comment type="similarity">
    <text evidence="1">Belongs to the non-flavoprotein flavin reductase family.</text>
</comment>
<dbReference type="PANTHER" id="PTHR30466:SF11">
    <property type="entry name" value="FLAVIN-DEPENDENT MONOOXYGENASE, REDUCTASE SUBUNIT HSAB"/>
    <property type="match status" value="1"/>
</dbReference>
<evidence type="ECO:0000313" key="5">
    <source>
        <dbReference type="EMBL" id="SKA94015.1"/>
    </source>
</evidence>
<sequence length="185" mass="19534">MEWTQPWAEFESPDDDSDRVAMPPVPSDPAAVRQMFAEYPAGVAAICADVDGRAVGMVVTSLTVGASFDPPCALVSIQRESQTWVSLKTAPRIGVSVLSENNTEAVRRLASRSGDRFDGSVLGRTADGAVFISGARLWLECRVLSAIPTGDHVVVVLEVVGASAHRSARPLVYHTGSTVALPSSA</sequence>